<dbReference type="SUPFAM" id="SSF55729">
    <property type="entry name" value="Acyl-CoA N-acyltransferases (Nat)"/>
    <property type="match status" value="1"/>
</dbReference>
<protein>
    <submittedName>
        <fullName evidence="4">GNAT family N-acetyltransferase</fullName>
    </submittedName>
</protein>
<evidence type="ECO:0000259" key="3">
    <source>
        <dbReference type="PROSITE" id="PS51186"/>
    </source>
</evidence>
<accession>A0A3L7JE05</accession>
<comment type="caution">
    <text evidence="4">The sequence shown here is derived from an EMBL/GenBank/DDBJ whole genome shotgun (WGS) entry which is preliminary data.</text>
</comment>
<feature type="domain" description="N-acetyltransferase" evidence="3">
    <location>
        <begin position="6"/>
        <end position="168"/>
    </location>
</feature>
<keyword evidence="1 4" id="KW-0808">Transferase</keyword>
<keyword evidence="2" id="KW-0012">Acyltransferase</keyword>
<dbReference type="InterPro" id="IPR016181">
    <property type="entry name" value="Acyl_CoA_acyltransferase"/>
</dbReference>
<dbReference type="PANTHER" id="PTHR43877">
    <property type="entry name" value="AMINOALKYLPHOSPHONATE N-ACETYLTRANSFERASE-RELATED-RELATED"/>
    <property type="match status" value="1"/>
</dbReference>
<evidence type="ECO:0000256" key="2">
    <source>
        <dbReference type="ARBA" id="ARBA00023315"/>
    </source>
</evidence>
<dbReference type="InterPro" id="IPR050832">
    <property type="entry name" value="Bact_Acetyltransf"/>
</dbReference>
<evidence type="ECO:0000313" key="4">
    <source>
        <dbReference type="EMBL" id="RLQ89018.1"/>
    </source>
</evidence>
<keyword evidence="5" id="KW-1185">Reference proteome</keyword>
<reference evidence="4 5" key="1">
    <citation type="submission" date="2018-10" db="EMBL/GenBank/DDBJ databases">
        <title>Notoacmeibacter sp. M2BS9Y-3-1, whole genome shotgun sequence.</title>
        <authorList>
            <person name="Tuo L."/>
        </authorList>
    </citation>
    <scope>NUCLEOTIDE SEQUENCE [LARGE SCALE GENOMIC DNA]</scope>
    <source>
        <strain evidence="4 5">M2BS9Y-3-1</strain>
    </source>
</reference>
<evidence type="ECO:0000313" key="5">
    <source>
        <dbReference type="Proteomes" id="UP000281094"/>
    </source>
</evidence>
<dbReference type="PROSITE" id="PS51186">
    <property type="entry name" value="GNAT"/>
    <property type="match status" value="1"/>
</dbReference>
<proteinExistence type="predicted"/>
<sequence length="168" mass="18384">MTTLSIEIRNASSSDSAGIAATHRDSWQGAYAGLIPHLALTRMIAHRGEQWWQRALSSTASVLVAELGDEIVGYATYGRNRTPELPQKGEIYELYLRREYQGIGIGSRLFAAARERLEAAQLKGVVVWALEDNLIAQDFYAGRGGHDIAEGVENLGGAPLKKIAFVWA</sequence>
<dbReference type="Proteomes" id="UP000281094">
    <property type="component" value="Unassembled WGS sequence"/>
</dbReference>
<dbReference type="CDD" id="cd04301">
    <property type="entry name" value="NAT_SF"/>
    <property type="match status" value="1"/>
</dbReference>
<dbReference type="RefSeq" id="WP_121645985.1">
    <property type="nucleotide sequence ID" value="NZ_RCWN01000001.1"/>
</dbReference>
<dbReference type="AlphaFoldDB" id="A0A3L7JE05"/>
<organism evidence="4 5">
    <name type="scientific">Notoacmeibacter ruber</name>
    <dbReference type="NCBI Taxonomy" id="2670375"/>
    <lineage>
        <taxon>Bacteria</taxon>
        <taxon>Pseudomonadati</taxon>
        <taxon>Pseudomonadota</taxon>
        <taxon>Alphaproteobacteria</taxon>
        <taxon>Hyphomicrobiales</taxon>
        <taxon>Notoacmeibacteraceae</taxon>
        <taxon>Notoacmeibacter</taxon>
    </lineage>
</organism>
<dbReference type="EMBL" id="RCWN01000001">
    <property type="protein sequence ID" value="RLQ89018.1"/>
    <property type="molecule type" value="Genomic_DNA"/>
</dbReference>
<dbReference type="GO" id="GO:0016747">
    <property type="term" value="F:acyltransferase activity, transferring groups other than amino-acyl groups"/>
    <property type="evidence" value="ECO:0007669"/>
    <property type="project" value="InterPro"/>
</dbReference>
<evidence type="ECO:0000256" key="1">
    <source>
        <dbReference type="ARBA" id="ARBA00022679"/>
    </source>
</evidence>
<dbReference type="Pfam" id="PF00583">
    <property type="entry name" value="Acetyltransf_1"/>
    <property type="match status" value="1"/>
</dbReference>
<dbReference type="InterPro" id="IPR000182">
    <property type="entry name" value="GNAT_dom"/>
</dbReference>
<dbReference type="Gene3D" id="3.40.630.30">
    <property type="match status" value="1"/>
</dbReference>
<name>A0A3L7JE05_9HYPH</name>
<gene>
    <name evidence="4" type="ORF">D8780_13020</name>
</gene>